<dbReference type="AlphaFoldDB" id="A0A1N6RY92"/>
<evidence type="ECO:0000313" key="2">
    <source>
        <dbReference type="EMBL" id="SIQ33823.1"/>
    </source>
</evidence>
<organism evidence="2 3">
    <name type="scientific">Cellulosimicrobium aquatile</name>
    <dbReference type="NCBI Taxonomy" id="1612203"/>
    <lineage>
        <taxon>Bacteria</taxon>
        <taxon>Bacillati</taxon>
        <taxon>Actinomycetota</taxon>
        <taxon>Actinomycetes</taxon>
        <taxon>Micrococcales</taxon>
        <taxon>Promicromonosporaceae</taxon>
        <taxon>Cellulosimicrobium</taxon>
    </lineage>
</organism>
<dbReference type="RefSeq" id="WP_076404930.1">
    <property type="nucleotide sequence ID" value="NZ_FTMI01000003.1"/>
</dbReference>
<keyword evidence="2" id="KW-0808">Transferase</keyword>
<keyword evidence="3" id="KW-1185">Reference proteome</keyword>
<evidence type="ECO:0000259" key="1">
    <source>
        <dbReference type="Pfam" id="PF04230"/>
    </source>
</evidence>
<dbReference type="Pfam" id="PF04230">
    <property type="entry name" value="PS_pyruv_trans"/>
    <property type="match status" value="1"/>
</dbReference>
<protein>
    <submittedName>
        <fullName evidence="2">Polysaccharide pyruvyl transferase</fullName>
    </submittedName>
</protein>
<dbReference type="GO" id="GO:0016740">
    <property type="term" value="F:transferase activity"/>
    <property type="evidence" value="ECO:0007669"/>
    <property type="project" value="UniProtKB-KW"/>
</dbReference>
<dbReference type="Proteomes" id="UP000186235">
    <property type="component" value="Unassembled WGS sequence"/>
</dbReference>
<feature type="domain" description="Polysaccharide pyruvyl transferase" evidence="1">
    <location>
        <begin position="13"/>
        <end position="261"/>
    </location>
</feature>
<accession>A0A1N6RY92</accession>
<gene>
    <name evidence="2" type="ORF">SAMN05518682_2183</name>
</gene>
<sequence>MIVVVDPGAASTNVGDQIISEAVDAELVTPLREQGHEVELVPMHGRLTTTHRAALRHARSVIACGTNLLSDHMRFRRAWHWPADDVDLCRGRLTFLGVGWWQYQRAGIDPVSAAWLRSLAGDVPWAVRDEYSLARLRRARVPAVHTSCPTLWGVEKQTLPSDERRVVVTFTDYSQDPLADRRLVHALAERFDELLFWPQGPGDREYVDGVRGGTGTMLGPRLEDFDAVLDEPGTAYVGLRLHGGIRAMQRGVPTLVLSIDNRAREIARSVGLRAPSRNAARRYREDLRSGEVVRIDVPRDAVDSWRARWGIGS</sequence>
<name>A0A1N6RY92_9MICO</name>
<proteinExistence type="predicted"/>
<dbReference type="InterPro" id="IPR007345">
    <property type="entry name" value="Polysacch_pyruvyl_Trfase"/>
</dbReference>
<dbReference type="EMBL" id="FTMI01000003">
    <property type="protein sequence ID" value="SIQ33823.1"/>
    <property type="molecule type" value="Genomic_DNA"/>
</dbReference>
<evidence type="ECO:0000313" key="3">
    <source>
        <dbReference type="Proteomes" id="UP000186235"/>
    </source>
</evidence>
<reference evidence="3" key="1">
    <citation type="submission" date="2017-01" db="EMBL/GenBank/DDBJ databases">
        <authorList>
            <person name="Varghese N."/>
            <person name="Submissions S."/>
        </authorList>
    </citation>
    <scope>NUCLEOTIDE SEQUENCE [LARGE SCALE GENOMIC DNA]</scope>
    <source>
        <strain evidence="3">3bp</strain>
    </source>
</reference>